<proteinExistence type="predicted"/>
<feature type="chain" id="PRO_5042211361" evidence="2">
    <location>
        <begin position="22"/>
        <end position="205"/>
    </location>
</feature>
<keyword evidence="4" id="KW-1185">Reference proteome</keyword>
<dbReference type="Proteomes" id="UP001212152">
    <property type="component" value="Unassembled WGS sequence"/>
</dbReference>
<protein>
    <submittedName>
        <fullName evidence="3">Uncharacterized protein</fullName>
    </submittedName>
</protein>
<feature type="compositionally biased region" description="Low complexity" evidence="1">
    <location>
        <begin position="195"/>
        <end position="205"/>
    </location>
</feature>
<evidence type="ECO:0000313" key="4">
    <source>
        <dbReference type="Proteomes" id="UP001212152"/>
    </source>
</evidence>
<keyword evidence="2" id="KW-0732">Signal</keyword>
<dbReference type="AlphaFoldDB" id="A0AAD5TQZ4"/>
<dbReference type="PROSITE" id="PS51257">
    <property type="entry name" value="PROKAR_LIPOPROTEIN"/>
    <property type="match status" value="1"/>
</dbReference>
<reference evidence="3" key="1">
    <citation type="submission" date="2020-05" db="EMBL/GenBank/DDBJ databases">
        <title>Phylogenomic resolution of chytrid fungi.</title>
        <authorList>
            <person name="Stajich J.E."/>
            <person name="Amses K."/>
            <person name="Simmons R."/>
            <person name="Seto K."/>
            <person name="Myers J."/>
            <person name="Bonds A."/>
            <person name="Quandt C.A."/>
            <person name="Barry K."/>
            <person name="Liu P."/>
            <person name="Grigoriev I."/>
            <person name="Longcore J.E."/>
            <person name="James T.Y."/>
        </authorList>
    </citation>
    <scope>NUCLEOTIDE SEQUENCE</scope>
    <source>
        <strain evidence="3">JEL0379</strain>
    </source>
</reference>
<comment type="caution">
    <text evidence="3">The sequence shown here is derived from an EMBL/GenBank/DDBJ whole genome shotgun (WGS) entry which is preliminary data.</text>
</comment>
<evidence type="ECO:0000256" key="2">
    <source>
        <dbReference type="SAM" id="SignalP"/>
    </source>
</evidence>
<feature type="region of interest" description="Disordered" evidence="1">
    <location>
        <begin position="185"/>
        <end position="205"/>
    </location>
</feature>
<dbReference type="EMBL" id="JADGJQ010000005">
    <property type="protein sequence ID" value="KAJ3183934.1"/>
    <property type="molecule type" value="Genomic_DNA"/>
</dbReference>
<name>A0AAD5TQZ4_9FUNG</name>
<organism evidence="3 4">
    <name type="scientific">Geranomyces variabilis</name>
    <dbReference type="NCBI Taxonomy" id="109894"/>
    <lineage>
        <taxon>Eukaryota</taxon>
        <taxon>Fungi</taxon>
        <taxon>Fungi incertae sedis</taxon>
        <taxon>Chytridiomycota</taxon>
        <taxon>Chytridiomycota incertae sedis</taxon>
        <taxon>Chytridiomycetes</taxon>
        <taxon>Spizellomycetales</taxon>
        <taxon>Powellomycetaceae</taxon>
        <taxon>Geranomyces</taxon>
    </lineage>
</organism>
<accession>A0AAD5TQZ4</accession>
<gene>
    <name evidence="3" type="ORF">HDU87_006052</name>
</gene>
<sequence length="205" mass="21044">MRSFLVVLLVGLLACISAVSARPAVATHKIVYADTLAAIKSPPRNDTTTSSTTNSTAECNSSLWPIKHAGKYTAANCTLEFNSTVAACKQSDVACNLAAADRLATCTLLCHPPNKTVAKCSSACATNWAAFETRVCKPIKNALPAKACAVIAADQLWVCQHVCANLSGNSTTVAAPPGSASMNATRVGNIGDGGDTTTTGHTSST</sequence>
<evidence type="ECO:0000313" key="3">
    <source>
        <dbReference type="EMBL" id="KAJ3183934.1"/>
    </source>
</evidence>
<feature type="signal peptide" evidence="2">
    <location>
        <begin position="1"/>
        <end position="21"/>
    </location>
</feature>
<evidence type="ECO:0000256" key="1">
    <source>
        <dbReference type="SAM" id="MobiDB-lite"/>
    </source>
</evidence>